<keyword evidence="1" id="KW-0378">Hydrolase</keyword>
<evidence type="ECO:0000313" key="4">
    <source>
        <dbReference type="EMBL" id="KAA5543368.1"/>
    </source>
</evidence>
<reference evidence="4 5" key="1">
    <citation type="submission" date="2019-09" db="EMBL/GenBank/DDBJ databases">
        <title>Genome sequence and assembly of Adhaeribacter sp.</title>
        <authorList>
            <person name="Chhetri G."/>
        </authorList>
    </citation>
    <scope>NUCLEOTIDE SEQUENCE [LARGE SCALE GENOMIC DNA]</scope>
    <source>
        <strain evidence="4 5">DK36</strain>
    </source>
</reference>
<evidence type="ECO:0000256" key="2">
    <source>
        <dbReference type="SAM" id="SignalP"/>
    </source>
</evidence>
<keyword evidence="5" id="KW-1185">Reference proteome</keyword>
<name>A0A5M6D743_9BACT</name>
<dbReference type="GO" id="GO:0016788">
    <property type="term" value="F:hydrolase activity, acting on ester bonds"/>
    <property type="evidence" value="ECO:0007669"/>
    <property type="project" value="UniProtKB-ARBA"/>
</dbReference>
<dbReference type="PANTHER" id="PTHR31988:SF19">
    <property type="entry name" value="9-O-ACETYL-N-ACETYLNEURAMINIC ACID DEACETYLASE-RELATED"/>
    <property type="match status" value="1"/>
</dbReference>
<dbReference type="InterPro" id="IPR052940">
    <property type="entry name" value="Carb_Esterase_6"/>
</dbReference>
<evidence type="ECO:0000259" key="3">
    <source>
        <dbReference type="Pfam" id="PF03629"/>
    </source>
</evidence>
<dbReference type="AlphaFoldDB" id="A0A5M6D743"/>
<feature type="chain" id="PRO_5024313284" evidence="2">
    <location>
        <begin position="23"/>
        <end position="264"/>
    </location>
</feature>
<evidence type="ECO:0000256" key="1">
    <source>
        <dbReference type="ARBA" id="ARBA00022801"/>
    </source>
</evidence>
<dbReference type="PROSITE" id="PS51257">
    <property type="entry name" value="PROKAR_LIPOPROTEIN"/>
    <property type="match status" value="1"/>
</dbReference>
<comment type="caution">
    <text evidence="4">The sequence shown here is derived from an EMBL/GenBank/DDBJ whole genome shotgun (WGS) entry which is preliminary data.</text>
</comment>
<gene>
    <name evidence="4" type="ORF">F0145_17155</name>
</gene>
<protein>
    <submittedName>
        <fullName evidence="4">Sialate O-acetylesterase</fullName>
    </submittedName>
</protein>
<dbReference type="InterPro" id="IPR036514">
    <property type="entry name" value="SGNH_hydro_sf"/>
</dbReference>
<proteinExistence type="predicted"/>
<dbReference type="Proteomes" id="UP000323426">
    <property type="component" value="Unassembled WGS sequence"/>
</dbReference>
<dbReference type="Gene3D" id="3.40.50.1110">
    <property type="entry name" value="SGNH hydrolase"/>
    <property type="match status" value="1"/>
</dbReference>
<feature type="signal peptide" evidence="2">
    <location>
        <begin position="1"/>
        <end position="22"/>
    </location>
</feature>
<dbReference type="RefSeq" id="WP_150090161.1">
    <property type="nucleotide sequence ID" value="NZ_VWSF01000014.1"/>
</dbReference>
<dbReference type="SUPFAM" id="SSF52266">
    <property type="entry name" value="SGNH hydrolase"/>
    <property type="match status" value="1"/>
</dbReference>
<keyword evidence="2" id="KW-0732">Signal</keyword>
<dbReference type="EMBL" id="VWSF01000014">
    <property type="protein sequence ID" value="KAA5543368.1"/>
    <property type="molecule type" value="Genomic_DNA"/>
</dbReference>
<feature type="domain" description="Sialate O-acetylesterase" evidence="3">
    <location>
        <begin position="32"/>
        <end position="255"/>
    </location>
</feature>
<dbReference type="Pfam" id="PF03629">
    <property type="entry name" value="SASA"/>
    <property type="match status" value="1"/>
</dbReference>
<dbReference type="InterPro" id="IPR005181">
    <property type="entry name" value="SASA"/>
</dbReference>
<accession>A0A5M6D743</accession>
<dbReference type="PANTHER" id="PTHR31988">
    <property type="entry name" value="ESTERASE, PUTATIVE (DUF303)-RELATED"/>
    <property type="match status" value="1"/>
</dbReference>
<evidence type="ECO:0000313" key="5">
    <source>
        <dbReference type="Proteomes" id="UP000323426"/>
    </source>
</evidence>
<organism evidence="4 5">
    <name type="scientific">Adhaeribacter rhizoryzae</name>
    <dbReference type="NCBI Taxonomy" id="2607907"/>
    <lineage>
        <taxon>Bacteria</taxon>
        <taxon>Pseudomonadati</taxon>
        <taxon>Bacteroidota</taxon>
        <taxon>Cytophagia</taxon>
        <taxon>Cytophagales</taxon>
        <taxon>Hymenobacteraceae</taxon>
        <taxon>Adhaeribacter</taxon>
    </lineage>
</organism>
<sequence>MKYYYSCLIVFLLLLGCQVPHKSANQQADPNFHLYLLVGQSNMAGRGAPETIDTTAVPGLLVFAKDKTWQPAKEPLHWDKPAAGTGPGFSFGREMLNNAGNKIRIGLIPAAHGGSSITAWVKGGYHDQTKGYPYDEAIDRAKAAMQAGVLKGIIWHQGESDSNPEARALHLNRLKDLINRFRTELGAPNVPFVAGELGYFKDAYKSMNQVLMQLPAEVPFTAVIRADGLVDKGDATHFDAASARELGKRYAQAMQNLQKNTTAR</sequence>